<dbReference type="Pfam" id="PF06230">
    <property type="entry name" value="LpxI_C"/>
    <property type="match status" value="1"/>
</dbReference>
<dbReference type="PANTHER" id="PTHR39962">
    <property type="entry name" value="BLL4848 PROTEIN"/>
    <property type="match status" value="1"/>
</dbReference>
<keyword evidence="4" id="KW-1185">Reference proteome</keyword>
<dbReference type="Proteomes" id="UP000238392">
    <property type="component" value="Unassembled WGS sequence"/>
</dbReference>
<evidence type="ECO:0000259" key="1">
    <source>
        <dbReference type="Pfam" id="PF06230"/>
    </source>
</evidence>
<dbReference type="EMBL" id="PVTQ01000001">
    <property type="protein sequence ID" value="PRY94322.1"/>
    <property type="molecule type" value="Genomic_DNA"/>
</dbReference>
<name>A0A2T0X5T7_9RHOB</name>
<dbReference type="Gene3D" id="3.40.140.80">
    <property type="match status" value="1"/>
</dbReference>
<feature type="domain" description="LpxI C-terminal" evidence="1">
    <location>
        <begin position="130"/>
        <end position="263"/>
    </location>
</feature>
<protein>
    <recommendedName>
        <fullName evidence="5">Phosphatidate cytidylyltransferase</fullName>
    </recommendedName>
</protein>
<dbReference type="InterPro" id="IPR043167">
    <property type="entry name" value="LpxI_C_sf"/>
</dbReference>
<proteinExistence type="predicted"/>
<dbReference type="PANTHER" id="PTHR39962:SF1">
    <property type="entry name" value="LPXI FAMILY PROTEIN"/>
    <property type="match status" value="1"/>
</dbReference>
<gene>
    <name evidence="3" type="ORF">CLV74_101459</name>
</gene>
<dbReference type="InterPro" id="IPR053174">
    <property type="entry name" value="LpxI"/>
</dbReference>
<dbReference type="RefSeq" id="WP_106262571.1">
    <property type="nucleotide sequence ID" value="NZ_PVTQ01000001.1"/>
</dbReference>
<dbReference type="InterPro" id="IPR041255">
    <property type="entry name" value="LpxI_N"/>
</dbReference>
<evidence type="ECO:0000313" key="4">
    <source>
        <dbReference type="Proteomes" id="UP000238392"/>
    </source>
</evidence>
<comment type="caution">
    <text evidence="3">The sequence shown here is derived from an EMBL/GenBank/DDBJ whole genome shotgun (WGS) entry which is preliminary data.</text>
</comment>
<accession>A0A2T0X5T7</accession>
<evidence type="ECO:0000259" key="2">
    <source>
        <dbReference type="Pfam" id="PF17930"/>
    </source>
</evidence>
<evidence type="ECO:0008006" key="5">
    <source>
        <dbReference type="Google" id="ProtNLM"/>
    </source>
</evidence>
<reference evidence="3 4" key="1">
    <citation type="submission" date="2018-03" db="EMBL/GenBank/DDBJ databases">
        <title>Genomic Encyclopedia of Archaeal and Bacterial Type Strains, Phase II (KMG-II): from individual species to whole genera.</title>
        <authorList>
            <person name="Goeker M."/>
        </authorList>
    </citation>
    <scope>NUCLEOTIDE SEQUENCE [LARGE SCALE GENOMIC DNA]</scope>
    <source>
        <strain evidence="3 4">DSM 100212</strain>
    </source>
</reference>
<feature type="domain" description="LpxI N-terminal" evidence="2">
    <location>
        <begin position="3"/>
        <end position="126"/>
    </location>
</feature>
<dbReference type="Pfam" id="PF17930">
    <property type="entry name" value="LpxI_N"/>
    <property type="match status" value="1"/>
</dbReference>
<dbReference type="OrthoDB" id="9789836at2"/>
<dbReference type="AlphaFoldDB" id="A0A2T0X5T7"/>
<evidence type="ECO:0000313" key="3">
    <source>
        <dbReference type="EMBL" id="PRY94322.1"/>
    </source>
</evidence>
<dbReference type="Gene3D" id="3.40.50.20">
    <property type="match status" value="1"/>
</dbReference>
<organism evidence="3 4">
    <name type="scientific">Donghicola tyrosinivorans</name>
    <dbReference type="NCBI Taxonomy" id="1652492"/>
    <lineage>
        <taxon>Bacteria</taxon>
        <taxon>Pseudomonadati</taxon>
        <taxon>Pseudomonadota</taxon>
        <taxon>Alphaproteobacteria</taxon>
        <taxon>Rhodobacterales</taxon>
        <taxon>Roseobacteraceae</taxon>
        <taxon>Donghicola</taxon>
    </lineage>
</organism>
<sequence>MARLGILAGGGALPVALHAAHPDAFVVTFAGVAHQMGDAAPAFPFEKIGSLYGALRDSGVTDVVFAGALSRPPLDPEQFDPAMIALAPRLLAAMQRGDDAILRLVVETFEAEGFTVRGAHELLPGLTAKAGLFAGPEPTDADTQDAKRGFEILRETAPLDIGQGCVVAQGLCLGFETLQGTDAMLRFVAQTPDRLRARARGGVLVKTPKAGQDLRVDMPAVGPDTLRGAAAAGLNGVVITAGNVVVLEPAKLKAVAEELNLFLLVEGTAP</sequence>
<dbReference type="InterPro" id="IPR010415">
    <property type="entry name" value="LpxI_C"/>
</dbReference>